<dbReference type="EC" id="6.3.2.9" evidence="5 17"/>
<comment type="similarity">
    <text evidence="4 17">Belongs to the MurCDEF family.</text>
</comment>
<keyword evidence="9 17" id="KW-0547">Nucleotide-binding</keyword>
<dbReference type="HAMAP" id="MF_00639">
    <property type="entry name" value="MurD"/>
    <property type="match status" value="1"/>
</dbReference>
<dbReference type="NCBIfam" id="TIGR01087">
    <property type="entry name" value="murD"/>
    <property type="match status" value="1"/>
</dbReference>
<accession>A0A9D1H2R5</accession>
<evidence type="ECO:0000256" key="12">
    <source>
        <dbReference type="ARBA" id="ARBA00022984"/>
    </source>
</evidence>
<evidence type="ECO:0000256" key="10">
    <source>
        <dbReference type="ARBA" id="ARBA00022840"/>
    </source>
</evidence>
<dbReference type="EMBL" id="DVLU01000051">
    <property type="protein sequence ID" value="HIT85295.1"/>
    <property type="molecule type" value="Genomic_DNA"/>
</dbReference>
<keyword evidence="10 17" id="KW-0067">ATP-binding</keyword>
<comment type="pathway">
    <text evidence="3 17 18">Cell wall biogenesis; peptidoglycan biosynthesis.</text>
</comment>
<keyword evidence="17 18" id="KW-0132">Cell division</keyword>
<dbReference type="Pfam" id="PF02875">
    <property type="entry name" value="Mur_ligase_C"/>
    <property type="match status" value="1"/>
</dbReference>
<evidence type="ECO:0000259" key="20">
    <source>
        <dbReference type="Pfam" id="PF08245"/>
    </source>
</evidence>
<gene>
    <name evidence="17" type="primary">murD</name>
    <name evidence="21" type="ORF">IAA60_05245</name>
</gene>
<feature type="domain" description="Mur ligase central" evidence="20">
    <location>
        <begin position="120"/>
        <end position="292"/>
    </location>
</feature>
<dbReference type="Pfam" id="PF08245">
    <property type="entry name" value="Mur_ligase_M"/>
    <property type="match status" value="1"/>
</dbReference>
<evidence type="ECO:0000256" key="8">
    <source>
        <dbReference type="ARBA" id="ARBA00022598"/>
    </source>
</evidence>
<protein>
    <recommendedName>
        <fullName evidence="6 17">UDP-N-acetylmuramoylalanine--D-glutamate ligase</fullName>
        <ecNumber evidence="5 17">6.3.2.9</ecNumber>
    </recommendedName>
    <alternativeName>
        <fullName evidence="15 17">D-glutamic acid-adding enzyme</fullName>
    </alternativeName>
    <alternativeName>
        <fullName evidence="14 17">UDP-N-acetylmuramoyl-L-alanyl-D-glutamate synthetase</fullName>
    </alternativeName>
</protein>
<evidence type="ECO:0000256" key="11">
    <source>
        <dbReference type="ARBA" id="ARBA00022960"/>
    </source>
</evidence>
<organism evidence="21 22">
    <name type="scientific">Candidatus Ornithomonoglobus intestinigallinarum</name>
    <dbReference type="NCBI Taxonomy" id="2840894"/>
    <lineage>
        <taxon>Bacteria</taxon>
        <taxon>Bacillati</taxon>
        <taxon>Bacillota</taxon>
        <taxon>Clostridia</taxon>
        <taxon>Candidatus Ornithomonoglobus</taxon>
    </lineage>
</organism>
<sequence>MTALEQFEQNIKGKRVTVVGIGISNLPLIKYLVRLGADVTACDRRTKEDLGKNYTELEDLGVKFSLGGDYLKNIDAEIIFKTPGMRYDVPELVEARERGTVVTSEMEVFFDVCPAHITAVTGSDGKTTTTTLINEFLKRSGYKTWLGGNIGTPLLTRAGEMSAEDRVVLELSSFQLHTMRKSPKIAVITNISPNHLDVHKSYGEYIEAKKNIMLYQNESDILVVNADNEVTNEIGREARGTVRRFSRSDKTADYYIEDGFICRRGEKVLALDDISVPGMHNVENYMAAMAAAEGIASDESIVRTAKEFNGVEHRIEFVREINGVKYYNSSIDSSPNRTINTLRVFEGKPVILISGGKDKGIPYDEIGKPISDCVKTLILIGATTGKIEEAVKNAGGKMPEIIKKDSYEEVVKCAREIARPGDIVLLSPASTSFDMFRNFEERGNLFKELVRGL</sequence>
<name>A0A9D1H2R5_9FIRM</name>
<dbReference type="InterPro" id="IPR005762">
    <property type="entry name" value="MurD"/>
</dbReference>
<dbReference type="GO" id="GO:0005524">
    <property type="term" value="F:ATP binding"/>
    <property type="evidence" value="ECO:0007669"/>
    <property type="project" value="UniProtKB-UniRule"/>
</dbReference>
<dbReference type="Gene3D" id="3.90.190.20">
    <property type="entry name" value="Mur ligase, C-terminal domain"/>
    <property type="match status" value="1"/>
</dbReference>
<keyword evidence="7 17" id="KW-0963">Cytoplasm</keyword>
<evidence type="ECO:0000256" key="16">
    <source>
        <dbReference type="ARBA" id="ARBA00047632"/>
    </source>
</evidence>
<evidence type="ECO:0000256" key="6">
    <source>
        <dbReference type="ARBA" id="ARBA00015655"/>
    </source>
</evidence>
<keyword evidence="13 17" id="KW-0961">Cell wall biogenesis/degradation</keyword>
<comment type="subcellular location">
    <subcellularLocation>
        <location evidence="2 17 18">Cytoplasm</location>
    </subcellularLocation>
</comment>
<dbReference type="InterPro" id="IPR004101">
    <property type="entry name" value="Mur_ligase_C"/>
</dbReference>
<evidence type="ECO:0000256" key="3">
    <source>
        <dbReference type="ARBA" id="ARBA00004752"/>
    </source>
</evidence>
<evidence type="ECO:0000256" key="9">
    <source>
        <dbReference type="ARBA" id="ARBA00022741"/>
    </source>
</evidence>
<evidence type="ECO:0000256" key="13">
    <source>
        <dbReference type="ARBA" id="ARBA00023316"/>
    </source>
</evidence>
<dbReference type="Gene3D" id="3.40.50.720">
    <property type="entry name" value="NAD(P)-binding Rossmann-like Domain"/>
    <property type="match status" value="1"/>
</dbReference>
<dbReference type="AlphaFoldDB" id="A0A9D1H2R5"/>
<evidence type="ECO:0000256" key="15">
    <source>
        <dbReference type="ARBA" id="ARBA00032324"/>
    </source>
</evidence>
<evidence type="ECO:0000256" key="2">
    <source>
        <dbReference type="ARBA" id="ARBA00004496"/>
    </source>
</evidence>
<evidence type="ECO:0000259" key="19">
    <source>
        <dbReference type="Pfam" id="PF02875"/>
    </source>
</evidence>
<dbReference type="InterPro" id="IPR036615">
    <property type="entry name" value="Mur_ligase_C_dom_sf"/>
</dbReference>
<dbReference type="SUPFAM" id="SSF53623">
    <property type="entry name" value="MurD-like peptide ligases, catalytic domain"/>
    <property type="match status" value="1"/>
</dbReference>
<dbReference type="InterPro" id="IPR036565">
    <property type="entry name" value="Mur-like_cat_sf"/>
</dbReference>
<comment type="catalytic activity">
    <reaction evidence="16 17 18">
        <text>UDP-N-acetyl-alpha-D-muramoyl-L-alanine + D-glutamate + ATP = UDP-N-acetyl-alpha-D-muramoyl-L-alanyl-D-glutamate + ADP + phosphate + H(+)</text>
        <dbReference type="Rhea" id="RHEA:16429"/>
        <dbReference type="ChEBI" id="CHEBI:15378"/>
        <dbReference type="ChEBI" id="CHEBI:29986"/>
        <dbReference type="ChEBI" id="CHEBI:30616"/>
        <dbReference type="ChEBI" id="CHEBI:43474"/>
        <dbReference type="ChEBI" id="CHEBI:83898"/>
        <dbReference type="ChEBI" id="CHEBI:83900"/>
        <dbReference type="ChEBI" id="CHEBI:456216"/>
        <dbReference type="EC" id="6.3.2.9"/>
    </reaction>
</comment>
<evidence type="ECO:0000256" key="18">
    <source>
        <dbReference type="RuleBase" id="RU003664"/>
    </source>
</evidence>
<dbReference type="GO" id="GO:0008764">
    <property type="term" value="F:UDP-N-acetylmuramoylalanine-D-glutamate ligase activity"/>
    <property type="evidence" value="ECO:0007669"/>
    <property type="project" value="UniProtKB-UniRule"/>
</dbReference>
<dbReference type="GO" id="GO:0005737">
    <property type="term" value="C:cytoplasm"/>
    <property type="evidence" value="ECO:0007669"/>
    <property type="project" value="UniProtKB-SubCell"/>
</dbReference>
<reference evidence="21" key="1">
    <citation type="submission" date="2020-10" db="EMBL/GenBank/DDBJ databases">
        <authorList>
            <person name="Gilroy R."/>
        </authorList>
    </citation>
    <scope>NUCLEOTIDE SEQUENCE</scope>
    <source>
        <strain evidence="21">CHK181-108</strain>
    </source>
</reference>
<evidence type="ECO:0000256" key="4">
    <source>
        <dbReference type="ARBA" id="ARBA00010416"/>
    </source>
</evidence>
<evidence type="ECO:0000313" key="22">
    <source>
        <dbReference type="Proteomes" id="UP000824165"/>
    </source>
</evidence>
<evidence type="ECO:0000256" key="17">
    <source>
        <dbReference type="HAMAP-Rule" id="MF_00639"/>
    </source>
</evidence>
<dbReference type="SUPFAM" id="SSF53244">
    <property type="entry name" value="MurD-like peptide ligases, peptide-binding domain"/>
    <property type="match status" value="1"/>
</dbReference>
<dbReference type="PANTHER" id="PTHR43692:SF1">
    <property type="entry name" value="UDP-N-ACETYLMURAMOYLALANINE--D-GLUTAMATE LIGASE"/>
    <property type="match status" value="1"/>
</dbReference>
<dbReference type="InterPro" id="IPR013221">
    <property type="entry name" value="Mur_ligase_cen"/>
</dbReference>
<evidence type="ECO:0000256" key="7">
    <source>
        <dbReference type="ARBA" id="ARBA00022490"/>
    </source>
</evidence>
<dbReference type="GO" id="GO:0009252">
    <property type="term" value="P:peptidoglycan biosynthetic process"/>
    <property type="evidence" value="ECO:0007669"/>
    <property type="project" value="UniProtKB-UniRule"/>
</dbReference>
<keyword evidence="8 17" id="KW-0436">Ligase</keyword>
<keyword evidence="12 17" id="KW-0573">Peptidoglycan synthesis</keyword>
<dbReference type="GO" id="GO:0008360">
    <property type="term" value="P:regulation of cell shape"/>
    <property type="evidence" value="ECO:0007669"/>
    <property type="project" value="UniProtKB-KW"/>
</dbReference>
<feature type="domain" description="Mur ligase C-terminal" evidence="19">
    <location>
        <begin position="313"/>
        <end position="429"/>
    </location>
</feature>
<evidence type="ECO:0000313" key="21">
    <source>
        <dbReference type="EMBL" id="HIT85295.1"/>
    </source>
</evidence>
<keyword evidence="17 18" id="KW-0131">Cell cycle</keyword>
<evidence type="ECO:0000256" key="1">
    <source>
        <dbReference type="ARBA" id="ARBA00002734"/>
    </source>
</evidence>
<dbReference type="SUPFAM" id="SSF51984">
    <property type="entry name" value="MurCD N-terminal domain"/>
    <property type="match status" value="1"/>
</dbReference>
<feature type="binding site" evidence="17">
    <location>
        <begin position="122"/>
        <end position="128"/>
    </location>
    <ligand>
        <name>ATP</name>
        <dbReference type="ChEBI" id="CHEBI:30616"/>
    </ligand>
</feature>
<proteinExistence type="inferred from homology"/>
<evidence type="ECO:0000256" key="14">
    <source>
        <dbReference type="ARBA" id="ARBA00030398"/>
    </source>
</evidence>
<dbReference type="PANTHER" id="PTHR43692">
    <property type="entry name" value="UDP-N-ACETYLMURAMOYLALANINE--D-GLUTAMATE LIGASE"/>
    <property type="match status" value="1"/>
</dbReference>
<reference evidence="21" key="2">
    <citation type="journal article" date="2021" name="PeerJ">
        <title>Extensive microbial diversity within the chicken gut microbiome revealed by metagenomics and culture.</title>
        <authorList>
            <person name="Gilroy R."/>
            <person name="Ravi A."/>
            <person name="Getino M."/>
            <person name="Pursley I."/>
            <person name="Horton D.L."/>
            <person name="Alikhan N.F."/>
            <person name="Baker D."/>
            <person name="Gharbi K."/>
            <person name="Hall N."/>
            <person name="Watson M."/>
            <person name="Adriaenssens E.M."/>
            <person name="Foster-Nyarko E."/>
            <person name="Jarju S."/>
            <person name="Secka A."/>
            <person name="Antonio M."/>
            <person name="Oren A."/>
            <person name="Chaudhuri R.R."/>
            <person name="La Ragione R."/>
            <person name="Hildebrand F."/>
            <person name="Pallen M.J."/>
        </authorList>
    </citation>
    <scope>NUCLEOTIDE SEQUENCE</scope>
    <source>
        <strain evidence="21">CHK181-108</strain>
    </source>
</reference>
<dbReference type="Pfam" id="PF21799">
    <property type="entry name" value="MurD-like_N"/>
    <property type="match status" value="1"/>
</dbReference>
<dbReference type="Proteomes" id="UP000824165">
    <property type="component" value="Unassembled WGS sequence"/>
</dbReference>
<comment type="function">
    <text evidence="1 17 18">Cell wall formation. Catalyzes the addition of glutamate to the nucleotide precursor UDP-N-acetylmuramoyl-L-alanine (UMA).</text>
</comment>
<dbReference type="GO" id="GO:0071555">
    <property type="term" value="P:cell wall organization"/>
    <property type="evidence" value="ECO:0007669"/>
    <property type="project" value="UniProtKB-KW"/>
</dbReference>
<comment type="caution">
    <text evidence="21">The sequence shown here is derived from an EMBL/GenBank/DDBJ whole genome shotgun (WGS) entry which is preliminary data.</text>
</comment>
<dbReference type="Gene3D" id="3.40.1190.10">
    <property type="entry name" value="Mur-like, catalytic domain"/>
    <property type="match status" value="1"/>
</dbReference>
<evidence type="ECO:0000256" key="5">
    <source>
        <dbReference type="ARBA" id="ARBA00012212"/>
    </source>
</evidence>
<keyword evidence="11 17" id="KW-0133">Cell shape</keyword>
<dbReference type="GO" id="GO:0051301">
    <property type="term" value="P:cell division"/>
    <property type="evidence" value="ECO:0007669"/>
    <property type="project" value="UniProtKB-KW"/>
</dbReference>